<organism evidence="1 2">
    <name type="scientific">Nitrosomonas aestuarii</name>
    <dbReference type="NCBI Taxonomy" id="52441"/>
    <lineage>
        <taxon>Bacteria</taxon>
        <taxon>Pseudomonadati</taxon>
        <taxon>Pseudomonadota</taxon>
        <taxon>Betaproteobacteria</taxon>
        <taxon>Nitrosomonadales</taxon>
        <taxon>Nitrosomonadaceae</taxon>
        <taxon>Nitrosomonas</taxon>
    </lineage>
</organism>
<dbReference type="Proteomes" id="UP000199533">
    <property type="component" value="Unassembled WGS sequence"/>
</dbReference>
<dbReference type="RefSeq" id="WP_090703366.1">
    <property type="nucleotide sequence ID" value="NZ_FOSP01000060.1"/>
</dbReference>
<proteinExistence type="predicted"/>
<evidence type="ECO:0000313" key="2">
    <source>
        <dbReference type="Proteomes" id="UP000199533"/>
    </source>
</evidence>
<name>A0A1I4GPR1_9PROT</name>
<dbReference type="EMBL" id="FOSP01000060">
    <property type="protein sequence ID" value="SFL32018.1"/>
    <property type="molecule type" value="Genomic_DNA"/>
</dbReference>
<dbReference type="OrthoDB" id="8548119at2"/>
<reference evidence="2" key="1">
    <citation type="submission" date="2016-10" db="EMBL/GenBank/DDBJ databases">
        <authorList>
            <person name="Varghese N."/>
            <person name="Submissions S."/>
        </authorList>
    </citation>
    <scope>NUCLEOTIDE SEQUENCE [LARGE SCALE GENOMIC DNA]</scope>
    <source>
        <strain evidence="2">Nm69</strain>
    </source>
</reference>
<sequence length="144" mass="15910">MVVKNLGTGQINQCTAPPLLDPAGHDVTHLLHTATDVVIKHDYAVVTVHPQDSNGNPFVDTVTVDVSNCFEVKTVNVDACISTVDIQQGLMIIPCVEINGSYVTVHMARRGKSENWEVTFLGDNIHINNYKHHHHDDDDDDDDD</sequence>
<accession>A0A1I4GPR1</accession>
<gene>
    <name evidence="1" type="ORF">SAMN05216302_106014</name>
</gene>
<keyword evidence="2" id="KW-1185">Reference proteome</keyword>
<evidence type="ECO:0000313" key="1">
    <source>
        <dbReference type="EMBL" id="SFL32018.1"/>
    </source>
</evidence>
<dbReference type="AlphaFoldDB" id="A0A1I4GPR1"/>
<protein>
    <submittedName>
        <fullName evidence="1">Uncharacterized protein</fullName>
    </submittedName>
</protein>